<keyword evidence="1" id="KW-0812">Transmembrane</keyword>
<keyword evidence="1" id="KW-0472">Membrane</keyword>
<reference evidence="2" key="1">
    <citation type="submission" date="2020-08" db="EMBL/GenBank/DDBJ databases">
        <authorList>
            <person name="Cejkova D."/>
            <person name="Kubasova T."/>
            <person name="Jahodarova E."/>
            <person name="Rychlik I."/>
        </authorList>
    </citation>
    <scope>NUCLEOTIDE SEQUENCE</scope>
    <source>
        <strain evidence="2">An420c</strain>
    </source>
</reference>
<feature type="transmembrane region" description="Helical" evidence="1">
    <location>
        <begin position="44"/>
        <end position="64"/>
    </location>
</feature>
<dbReference type="Proteomes" id="UP000713880">
    <property type="component" value="Unassembled WGS sequence"/>
</dbReference>
<organism evidence="2 3">
    <name type="scientific">Mordavella massiliensis</name>
    <dbReference type="NCBI Taxonomy" id="1871024"/>
    <lineage>
        <taxon>Bacteria</taxon>
        <taxon>Bacillati</taxon>
        <taxon>Bacillota</taxon>
        <taxon>Clostridia</taxon>
        <taxon>Eubacteriales</taxon>
        <taxon>Clostridiaceae</taxon>
        <taxon>Mordavella</taxon>
    </lineage>
</organism>
<feature type="transmembrane region" description="Helical" evidence="1">
    <location>
        <begin position="160"/>
        <end position="181"/>
    </location>
</feature>
<dbReference type="InterPro" id="IPR021683">
    <property type="entry name" value="DUF3267"/>
</dbReference>
<proteinExistence type="predicted"/>
<gene>
    <name evidence="2" type="ORF">H6A13_05405</name>
</gene>
<name>A0A939BBM2_9CLOT</name>
<evidence type="ECO:0000313" key="3">
    <source>
        <dbReference type="Proteomes" id="UP000713880"/>
    </source>
</evidence>
<sequence length="203" mass="23014">MAKERKTSKTKQMLIDNYEKQKAEFVRKGYRESSEVFSVAKANIMVFVTSFPIALILILLWILADRGPIWTKDLNYVLVLALFLVTAYIHEVLHGVGWCLGTKKKWKSIYIGMMWSSLTPYCHCKEPLEPGKYLIGCLLPGTLLGLGIYLAAFLTGSNVLLWLSLLNVLGAGGDLLIAWYARRYRTGYVLDHPTECGFLIFQK</sequence>
<evidence type="ECO:0000256" key="1">
    <source>
        <dbReference type="SAM" id="Phobius"/>
    </source>
</evidence>
<dbReference type="RefSeq" id="WP_204908584.1">
    <property type="nucleotide sequence ID" value="NZ_JACJLV010000012.1"/>
</dbReference>
<feature type="transmembrane region" description="Helical" evidence="1">
    <location>
        <begin position="76"/>
        <end position="100"/>
    </location>
</feature>
<feature type="transmembrane region" description="Helical" evidence="1">
    <location>
        <begin position="133"/>
        <end position="154"/>
    </location>
</feature>
<evidence type="ECO:0000313" key="2">
    <source>
        <dbReference type="EMBL" id="MBM6826540.1"/>
    </source>
</evidence>
<dbReference type="AlphaFoldDB" id="A0A939BBM2"/>
<dbReference type="Pfam" id="PF11667">
    <property type="entry name" value="DUF3267"/>
    <property type="match status" value="1"/>
</dbReference>
<dbReference type="EMBL" id="JACJLV010000012">
    <property type="protein sequence ID" value="MBM6826540.1"/>
    <property type="molecule type" value="Genomic_DNA"/>
</dbReference>
<protein>
    <submittedName>
        <fullName evidence="2">DUF3267 domain-containing protein</fullName>
    </submittedName>
</protein>
<keyword evidence="1" id="KW-1133">Transmembrane helix</keyword>
<comment type="caution">
    <text evidence="2">The sequence shown here is derived from an EMBL/GenBank/DDBJ whole genome shotgun (WGS) entry which is preliminary data.</text>
</comment>
<reference evidence="2" key="2">
    <citation type="journal article" date="2021" name="Sci. Rep.">
        <title>The distribution of antibiotic resistance genes in chicken gut microbiota commensals.</title>
        <authorList>
            <person name="Juricova H."/>
            <person name="Matiasovicova J."/>
            <person name="Kubasova T."/>
            <person name="Cejkova D."/>
            <person name="Rychlik I."/>
        </authorList>
    </citation>
    <scope>NUCLEOTIDE SEQUENCE</scope>
    <source>
        <strain evidence="2">An420c</strain>
    </source>
</reference>
<accession>A0A939BBM2</accession>
<keyword evidence="3" id="KW-1185">Reference proteome</keyword>